<dbReference type="EMBL" id="SOAZ01000010">
    <property type="protein sequence ID" value="TDT60992.1"/>
    <property type="molecule type" value="Genomic_DNA"/>
</dbReference>
<proteinExistence type="predicted"/>
<evidence type="ECO:0000313" key="1">
    <source>
        <dbReference type="EMBL" id="TDT60992.1"/>
    </source>
</evidence>
<dbReference type="RefSeq" id="WP_133628165.1">
    <property type="nucleotide sequence ID" value="NZ_SOAZ01000010.1"/>
</dbReference>
<gene>
    <name evidence="1" type="ORF">EDD71_110110</name>
</gene>
<reference evidence="1 2" key="1">
    <citation type="submission" date="2019-03" db="EMBL/GenBank/DDBJ databases">
        <title>Genomic Encyclopedia of Type Strains, Phase IV (KMG-IV): sequencing the most valuable type-strain genomes for metagenomic binning, comparative biology and taxonomic classification.</title>
        <authorList>
            <person name="Goeker M."/>
        </authorList>
    </citation>
    <scope>NUCLEOTIDE SEQUENCE [LARGE SCALE GENOMIC DNA]</scope>
    <source>
        <strain evidence="1 2">DSM 24455</strain>
    </source>
</reference>
<dbReference type="AlphaFoldDB" id="A0A4R7KSC4"/>
<dbReference type="Proteomes" id="UP000295325">
    <property type="component" value="Unassembled WGS sequence"/>
</dbReference>
<sequence length="269" mass="32507">MYRCPYFYGYYRWNDDYRDDFYPNIQPMDPMTDFELINEEEDYYDEMMRQPQEINEIMNRINTRLGYLFTELARYRMNRNTARYLFRVIASYVINNASRFTGTLEQRTGAMLADFRRRYPWVFFIMRSFGIPARRVEEIVRTVIAFVLSVLGAIPAPPEDIEQRADRIVNLIRSQTDVFRDLRRFDIPENRIVALVRRVVVFTLRNSNINQPPVNIQDRADELLRQFERTNADIINDMKRFGIPDQQIRAILRTIILFTLRNIYMREEE</sequence>
<accession>A0A4R7KSC4</accession>
<organism evidence="1 2">
    <name type="scientific">Fonticella tunisiensis</name>
    <dbReference type="NCBI Taxonomy" id="1096341"/>
    <lineage>
        <taxon>Bacteria</taxon>
        <taxon>Bacillati</taxon>
        <taxon>Bacillota</taxon>
        <taxon>Clostridia</taxon>
        <taxon>Eubacteriales</taxon>
        <taxon>Clostridiaceae</taxon>
        <taxon>Fonticella</taxon>
    </lineage>
</organism>
<name>A0A4R7KSC4_9CLOT</name>
<protein>
    <submittedName>
        <fullName evidence="1">Uncharacterized protein</fullName>
    </submittedName>
</protein>
<comment type="caution">
    <text evidence="1">The sequence shown here is derived from an EMBL/GenBank/DDBJ whole genome shotgun (WGS) entry which is preliminary data.</text>
</comment>
<keyword evidence="2" id="KW-1185">Reference proteome</keyword>
<evidence type="ECO:0000313" key="2">
    <source>
        <dbReference type="Proteomes" id="UP000295325"/>
    </source>
</evidence>
<dbReference type="OrthoDB" id="1952265at2"/>